<organism evidence="1 2">
    <name type="scientific">Entomophthora muscae</name>
    <dbReference type="NCBI Taxonomy" id="34485"/>
    <lineage>
        <taxon>Eukaryota</taxon>
        <taxon>Fungi</taxon>
        <taxon>Fungi incertae sedis</taxon>
        <taxon>Zoopagomycota</taxon>
        <taxon>Entomophthoromycotina</taxon>
        <taxon>Entomophthoromycetes</taxon>
        <taxon>Entomophthorales</taxon>
        <taxon>Entomophthoraceae</taxon>
        <taxon>Entomophthora</taxon>
    </lineage>
</organism>
<reference evidence="1" key="1">
    <citation type="submission" date="2022-04" db="EMBL/GenBank/DDBJ databases">
        <title>Genome of the entomopathogenic fungus Entomophthora muscae.</title>
        <authorList>
            <person name="Elya C."/>
            <person name="Lovett B.R."/>
            <person name="Lee E."/>
            <person name="Macias A.M."/>
            <person name="Hajek A.E."/>
            <person name="De Bivort B.L."/>
            <person name="Kasson M.T."/>
            <person name="De Fine Licht H.H."/>
            <person name="Stajich J.E."/>
        </authorList>
    </citation>
    <scope>NUCLEOTIDE SEQUENCE</scope>
    <source>
        <strain evidence="1">Berkeley</strain>
    </source>
</reference>
<name>A0ACC2SIB2_9FUNG</name>
<evidence type="ECO:0000313" key="2">
    <source>
        <dbReference type="Proteomes" id="UP001165960"/>
    </source>
</evidence>
<accession>A0ACC2SIB2</accession>
<protein>
    <submittedName>
        <fullName evidence="1">Uncharacterized protein</fullName>
    </submittedName>
</protein>
<dbReference type="Proteomes" id="UP001165960">
    <property type="component" value="Unassembled WGS sequence"/>
</dbReference>
<keyword evidence="2" id="KW-1185">Reference proteome</keyword>
<proteinExistence type="predicted"/>
<comment type="caution">
    <text evidence="1">The sequence shown here is derived from an EMBL/GenBank/DDBJ whole genome shotgun (WGS) entry which is preliminary data.</text>
</comment>
<evidence type="ECO:0000313" key="1">
    <source>
        <dbReference type="EMBL" id="KAJ9062122.1"/>
    </source>
</evidence>
<gene>
    <name evidence="1" type="ORF">DSO57_1014006</name>
</gene>
<sequence>MKFISLLVVGVSCQASLFDEINRERVERGQSPVVKMSVLSALLRDMLRGPGESSHKRPTDSFSYFYSPDVCDAFRNAEDCFRMPAPEFVKRFIMVVKARPASDNTTVKTDRIGNIHGRFDISGRGTYNDPAYKFGGEATEGGYLYAILADPFV</sequence>
<dbReference type="EMBL" id="QTSX02005023">
    <property type="protein sequence ID" value="KAJ9062122.1"/>
    <property type="molecule type" value="Genomic_DNA"/>
</dbReference>